<proteinExistence type="inferred from homology"/>
<evidence type="ECO:0000256" key="1">
    <source>
        <dbReference type="ARBA" id="ARBA00008857"/>
    </source>
</evidence>
<dbReference type="SUPFAM" id="SSF56349">
    <property type="entry name" value="DNA breaking-rejoining enzymes"/>
    <property type="match status" value="1"/>
</dbReference>
<dbReference type="EMBL" id="DVLC01000002">
    <property type="protein sequence ID" value="HIT46235.1"/>
    <property type="molecule type" value="Genomic_DNA"/>
</dbReference>
<protein>
    <submittedName>
        <fullName evidence="7">Site-specific integrase</fullName>
    </submittedName>
</protein>
<sequence length="301" mass="34331">MKTRHEDSFFSFMESVAVRLDRLEKQRTAETYMSALRSFKSFIGRPKLSFSELDTDLTAAYEAYLIRRRGLTPNTSSFYMRILRAVYNRAVNQGLTAQNNPFRGVYTGVARTAKRAIPQQALRRIRDMQLPESGPLAFARDMFLFSFYTRGMSFVDMSYLRKSDLKNGTLTYRRRKTGQLLQIHWEPCMQEILGRHTVPGDSEFLLPIITDPSEGRRQYVQASHKINRSLKAIGTAAGLATPLSMYVARHTWASIARSRHIPLSVISDGMGHDSEATTQIYLASIDNCEIDKANRLIIKSL</sequence>
<keyword evidence="2" id="KW-0229">DNA integration</keyword>
<evidence type="ECO:0000256" key="4">
    <source>
        <dbReference type="ARBA" id="ARBA00023172"/>
    </source>
</evidence>
<dbReference type="PANTHER" id="PTHR30349:SF64">
    <property type="entry name" value="PROPHAGE INTEGRASE INTD-RELATED"/>
    <property type="match status" value="1"/>
</dbReference>
<dbReference type="PANTHER" id="PTHR30349">
    <property type="entry name" value="PHAGE INTEGRASE-RELATED"/>
    <property type="match status" value="1"/>
</dbReference>
<dbReference type="GO" id="GO:0015074">
    <property type="term" value="P:DNA integration"/>
    <property type="evidence" value="ECO:0007669"/>
    <property type="project" value="UniProtKB-KW"/>
</dbReference>
<evidence type="ECO:0000256" key="2">
    <source>
        <dbReference type="ARBA" id="ARBA00022908"/>
    </source>
</evidence>
<evidence type="ECO:0000313" key="7">
    <source>
        <dbReference type="EMBL" id="HIT46235.1"/>
    </source>
</evidence>
<name>A0A9D1GMI1_9BACT</name>
<dbReference type="Pfam" id="PF13102">
    <property type="entry name" value="Phage_int_SAM_5"/>
    <property type="match status" value="1"/>
</dbReference>
<organism evidence="7 8">
    <name type="scientific">Candidatus Cryptobacteroides merdipullorum</name>
    <dbReference type="NCBI Taxonomy" id="2840771"/>
    <lineage>
        <taxon>Bacteria</taxon>
        <taxon>Pseudomonadati</taxon>
        <taxon>Bacteroidota</taxon>
        <taxon>Bacteroidia</taxon>
        <taxon>Bacteroidales</taxon>
        <taxon>Candidatus Cryptobacteroides</taxon>
    </lineage>
</organism>
<keyword evidence="3 5" id="KW-0238">DNA-binding</keyword>
<dbReference type="InterPro" id="IPR011010">
    <property type="entry name" value="DNA_brk_join_enz"/>
</dbReference>
<dbReference type="Pfam" id="PF00589">
    <property type="entry name" value="Phage_integrase"/>
    <property type="match status" value="1"/>
</dbReference>
<dbReference type="CDD" id="cd01185">
    <property type="entry name" value="INTN1_C_like"/>
    <property type="match status" value="1"/>
</dbReference>
<feature type="domain" description="Core-binding (CB)" evidence="6">
    <location>
        <begin position="1"/>
        <end position="91"/>
    </location>
</feature>
<accession>A0A9D1GMI1</accession>
<dbReference type="AlphaFoldDB" id="A0A9D1GMI1"/>
<comment type="caution">
    <text evidence="7">The sequence shown here is derived from an EMBL/GenBank/DDBJ whole genome shotgun (WGS) entry which is preliminary data.</text>
</comment>
<evidence type="ECO:0000256" key="5">
    <source>
        <dbReference type="PROSITE-ProRule" id="PRU01248"/>
    </source>
</evidence>
<comment type="similarity">
    <text evidence="1">Belongs to the 'phage' integrase family.</text>
</comment>
<evidence type="ECO:0000256" key="3">
    <source>
        <dbReference type="ARBA" id="ARBA00023125"/>
    </source>
</evidence>
<dbReference type="InterPro" id="IPR050090">
    <property type="entry name" value="Tyrosine_recombinase_XerCD"/>
</dbReference>
<dbReference type="GO" id="GO:0003677">
    <property type="term" value="F:DNA binding"/>
    <property type="evidence" value="ECO:0007669"/>
    <property type="project" value="UniProtKB-UniRule"/>
</dbReference>
<dbReference type="InterPro" id="IPR010998">
    <property type="entry name" value="Integrase_recombinase_N"/>
</dbReference>
<evidence type="ECO:0000259" key="6">
    <source>
        <dbReference type="PROSITE" id="PS51900"/>
    </source>
</evidence>
<keyword evidence="4" id="KW-0233">DNA recombination</keyword>
<dbReference type="Proteomes" id="UP000886881">
    <property type="component" value="Unassembled WGS sequence"/>
</dbReference>
<gene>
    <name evidence="7" type="ORF">IAC35_00060</name>
</gene>
<dbReference type="InterPro" id="IPR013762">
    <property type="entry name" value="Integrase-like_cat_sf"/>
</dbReference>
<dbReference type="InterPro" id="IPR044068">
    <property type="entry name" value="CB"/>
</dbReference>
<dbReference type="Gene3D" id="1.10.150.130">
    <property type="match status" value="1"/>
</dbReference>
<dbReference type="InterPro" id="IPR025269">
    <property type="entry name" value="SAM-like_dom"/>
</dbReference>
<dbReference type="Gene3D" id="1.10.443.10">
    <property type="entry name" value="Intergrase catalytic core"/>
    <property type="match status" value="1"/>
</dbReference>
<evidence type="ECO:0000313" key="8">
    <source>
        <dbReference type="Proteomes" id="UP000886881"/>
    </source>
</evidence>
<reference evidence="7" key="2">
    <citation type="journal article" date="2021" name="PeerJ">
        <title>Extensive microbial diversity within the chicken gut microbiome revealed by metagenomics and culture.</title>
        <authorList>
            <person name="Gilroy R."/>
            <person name="Ravi A."/>
            <person name="Getino M."/>
            <person name="Pursley I."/>
            <person name="Horton D.L."/>
            <person name="Alikhan N.F."/>
            <person name="Baker D."/>
            <person name="Gharbi K."/>
            <person name="Hall N."/>
            <person name="Watson M."/>
            <person name="Adriaenssens E.M."/>
            <person name="Foster-Nyarko E."/>
            <person name="Jarju S."/>
            <person name="Secka A."/>
            <person name="Antonio M."/>
            <person name="Oren A."/>
            <person name="Chaudhuri R.R."/>
            <person name="La Ragione R."/>
            <person name="Hildebrand F."/>
            <person name="Pallen M.J."/>
        </authorList>
    </citation>
    <scope>NUCLEOTIDE SEQUENCE</scope>
    <source>
        <strain evidence="7">ChiHecec2B26-709</strain>
    </source>
</reference>
<reference evidence="7" key="1">
    <citation type="submission" date="2020-10" db="EMBL/GenBank/DDBJ databases">
        <authorList>
            <person name="Gilroy R."/>
        </authorList>
    </citation>
    <scope>NUCLEOTIDE SEQUENCE</scope>
    <source>
        <strain evidence="7">ChiHecec2B26-709</strain>
    </source>
</reference>
<dbReference type="InterPro" id="IPR002104">
    <property type="entry name" value="Integrase_catalytic"/>
</dbReference>
<dbReference type="PROSITE" id="PS51900">
    <property type="entry name" value="CB"/>
    <property type="match status" value="1"/>
</dbReference>
<dbReference type="GO" id="GO:0006310">
    <property type="term" value="P:DNA recombination"/>
    <property type="evidence" value="ECO:0007669"/>
    <property type="project" value="UniProtKB-KW"/>
</dbReference>